<accession>A0A423ES88</accession>
<proteinExistence type="predicted"/>
<reference evidence="1 2" key="1">
    <citation type="submission" date="2016-10" db="EMBL/GenBank/DDBJ databases">
        <title>Comparative genome analysis of multiple Pseudomonas spp. focuses on biocontrol and plant growth promoting traits.</title>
        <authorList>
            <person name="Tao X.-Y."/>
            <person name="Taylor C.G."/>
        </authorList>
    </citation>
    <scope>NUCLEOTIDE SEQUENCE [LARGE SCALE GENOMIC DNA]</scope>
    <source>
        <strain evidence="1 2">29G9</strain>
    </source>
</reference>
<organism evidence="1 2">
    <name type="scientific">Pseudomonas poae</name>
    <dbReference type="NCBI Taxonomy" id="200451"/>
    <lineage>
        <taxon>Bacteria</taxon>
        <taxon>Pseudomonadati</taxon>
        <taxon>Pseudomonadota</taxon>
        <taxon>Gammaproteobacteria</taxon>
        <taxon>Pseudomonadales</taxon>
        <taxon>Pseudomonadaceae</taxon>
        <taxon>Pseudomonas</taxon>
    </lineage>
</organism>
<evidence type="ECO:0000313" key="1">
    <source>
        <dbReference type="EMBL" id="ROM34140.1"/>
    </source>
</evidence>
<dbReference type="AlphaFoldDB" id="A0A423ES88"/>
<name>A0A423ES88_9PSED</name>
<gene>
    <name evidence="1" type="ORF">BK648_25730</name>
</gene>
<dbReference type="PROSITE" id="PS51257">
    <property type="entry name" value="PROKAR_LIPOPROTEIN"/>
    <property type="match status" value="1"/>
</dbReference>
<evidence type="ECO:0000313" key="2">
    <source>
        <dbReference type="Proteomes" id="UP000284656"/>
    </source>
</evidence>
<dbReference type="RefSeq" id="WP_123718522.1">
    <property type="nucleotide sequence ID" value="NZ_MOAY01000081.1"/>
</dbReference>
<protein>
    <recommendedName>
        <fullName evidence="3">Lipoprotein</fullName>
    </recommendedName>
</protein>
<evidence type="ECO:0008006" key="3">
    <source>
        <dbReference type="Google" id="ProtNLM"/>
    </source>
</evidence>
<dbReference type="EMBL" id="MOAY01000081">
    <property type="protein sequence ID" value="ROM34140.1"/>
    <property type="molecule type" value="Genomic_DNA"/>
</dbReference>
<dbReference type="Proteomes" id="UP000284656">
    <property type="component" value="Unassembled WGS sequence"/>
</dbReference>
<comment type="caution">
    <text evidence="1">The sequence shown here is derived from an EMBL/GenBank/DDBJ whole genome shotgun (WGS) entry which is preliminary data.</text>
</comment>
<sequence length="200" mass="22658">MDFLRFIKIEHRFSVLKATSPLCFALLIVGCASPKSNVQDHIQAANYDPATTARIRFITGDTTHAAYISGHSCESFYGALKTQSADQLGQKNPHVDTPGLYPWRDSDKRNMLIGMPSSKKSIAINSTLKQYDEVVVPAGTPLLAFFAAGGSQYSCWPKPIRFIPEAGHDYELELEYVHQHFQWGLHHRRTRAKGRRRYYQ</sequence>